<dbReference type="GO" id="GO:0016829">
    <property type="term" value="F:lyase activity"/>
    <property type="evidence" value="ECO:0007669"/>
    <property type="project" value="UniProtKB-KW"/>
</dbReference>
<comment type="caution">
    <text evidence="5">The sequence shown here is derived from an EMBL/GenBank/DDBJ whole genome shotgun (WGS) entry which is preliminary data.</text>
</comment>
<dbReference type="InterPro" id="IPR029045">
    <property type="entry name" value="ClpP/crotonase-like_dom_sf"/>
</dbReference>
<dbReference type="RefSeq" id="WP_129611247.1">
    <property type="nucleotide sequence ID" value="NZ_UWOC01000192.1"/>
</dbReference>
<evidence type="ECO:0000313" key="5">
    <source>
        <dbReference type="EMBL" id="VCU10890.1"/>
    </source>
</evidence>
<evidence type="ECO:0000256" key="4">
    <source>
        <dbReference type="RuleBase" id="RU003707"/>
    </source>
</evidence>
<accession>A0A3S4BIP5</accession>
<proteinExistence type="inferred from homology"/>
<dbReference type="OrthoDB" id="9795727at2"/>
<dbReference type="PANTHER" id="PTHR11941:SF169">
    <property type="entry name" value="(7AS)-7A-METHYL-1,5-DIOXO-2,3,5,6,7,7A-HEXAHYDRO-1H-INDENE-CARBOXYL-COA HYDROLASE"/>
    <property type="match status" value="1"/>
</dbReference>
<dbReference type="SUPFAM" id="SSF52096">
    <property type="entry name" value="ClpP/crotonase"/>
    <property type="match status" value="1"/>
</dbReference>
<organism evidence="5 6">
    <name type="scientific">Rhodoplanes serenus</name>
    <dbReference type="NCBI Taxonomy" id="200615"/>
    <lineage>
        <taxon>Bacteria</taxon>
        <taxon>Pseudomonadati</taxon>
        <taxon>Pseudomonadota</taxon>
        <taxon>Alphaproteobacteria</taxon>
        <taxon>Hyphomicrobiales</taxon>
        <taxon>Nitrobacteraceae</taxon>
        <taxon>Rhodoplanes</taxon>
    </lineage>
</organism>
<dbReference type="InterPro" id="IPR001753">
    <property type="entry name" value="Enoyl-CoA_hydra/iso"/>
</dbReference>
<comment type="similarity">
    <text evidence="1 4">Belongs to the enoyl-CoA hydratase/isomerase family.</text>
</comment>
<gene>
    <name evidence="5" type="primary">dpgD_3</name>
    <name evidence="5" type="ORF">RHODGE_RHODGE_04455</name>
</gene>
<dbReference type="Gene3D" id="3.90.226.10">
    <property type="entry name" value="2-enoyl-CoA Hydratase, Chain A, domain 1"/>
    <property type="match status" value="1"/>
</dbReference>
<evidence type="ECO:0000256" key="3">
    <source>
        <dbReference type="ARBA" id="ARBA00023239"/>
    </source>
</evidence>
<evidence type="ECO:0000313" key="6">
    <source>
        <dbReference type="Proteomes" id="UP000289200"/>
    </source>
</evidence>
<dbReference type="EMBL" id="UWOC01000192">
    <property type="protein sequence ID" value="VCU10890.1"/>
    <property type="molecule type" value="Genomic_DNA"/>
</dbReference>
<evidence type="ECO:0000256" key="2">
    <source>
        <dbReference type="ARBA" id="ARBA00023098"/>
    </source>
</evidence>
<keyword evidence="3" id="KW-0456">Lyase</keyword>
<dbReference type="InterPro" id="IPR018376">
    <property type="entry name" value="Enoyl-CoA_hyd/isom_CS"/>
</dbReference>
<dbReference type="GO" id="GO:0006635">
    <property type="term" value="P:fatty acid beta-oxidation"/>
    <property type="evidence" value="ECO:0007669"/>
    <property type="project" value="TreeGrafter"/>
</dbReference>
<protein>
    <submittedName>
        <fullName evidence="5">Enoyl-CoA-hydratase</fullName>
    </submittedName>
</protein>
<dbReference type="Pfam" id="PF00378">
    <property type="entry name" value="ECH_1"/>
    <property type="match status" value="1"/>
</dbReference>
<dbReference type="Gene3D" id="1.10.12.10">
    <property type="entry name" value="Lyase 2-enoyl-coa Hydratase, Chain A, domain 2"/>
    <property type="match status" value="1"/>
</dbReference>
<sequence length="260" mass="28207">MSPEESVLFEVADGLATITLNRPERRNALSVAAADRLHDLWDEIDCRREIRAVVLTAAPCGTFCAGMDLKEASEIAARGIDVLNLVRDPFHERMRRVRVPIVAAMTGHFAAGGFMLSLNADLRVGLAGTTGGITEAKRGRGSPWAMPLLWQMAQPIVMEMVLTGEPQTVERLHALGFVNYVEPTVEAVRARADRLARTILANAPLSVAAGKESILRTMSLGCDAGLAEAKRIYGRVYASRDAQEGPRAFAEKRAPVWSGT</sequence>
<name>A0A3S4BIP5_9BRAD</name>
<evidence type="ECO:0000256" key="1">
    <source>
        <dbReference type="ARBA" id="ARBA00005254"/>
    </source>
</evidence>
<keyword evidence="6" id="KW-1185">Reference proteome</keyword>
<dbReference type="Proteomes" id="UP000289200">
    <property type="component" value="Unassembled WGS sequence"/>
</dbReference>
<keyword evidence="2" id="KW-0443">Lipid metabolism</keyword>
<dbReference type="PROSITE" id="PS00166">
    <property type="entry name" value="ENOYL_COA_HYDRATASE"/>
    <property type="match status" value="1"/>
</dbReference>
<dbReference type="AlphaFoldDB" id="A0A3S4BIP5"/>
<reference evidence="6" key="1">
    <citation type="submission" date="2018-10" db="EMBL/GenBank/DDBJ databases">
        <authorList>
            <person name="Peiro R."/>
            <person name="Begona"/>
            <person name="Cbmso G."/>
            <person name="Lopez M."/>
            <person name="Gonzalez S."/>
            <person name="Sacristan E."/>
            <person name="Castillo E."/>
        </authorList>
    </citation>
    <scope>NUCLEOTIDE SEQUENCE [LARGE SCALE GENOMIC DNA]</scope>
</reference>
<dbReference type="CDD" id="cd06558">
    <property type="entry name" value="crotonase-like"/>
    <property type="match status" value="1"/>
</dbReference>
<dbReference type="InterPro" id="IPR014748">
    <property type="entry name" value="Enoyl-CoA_hydra_C"/>
</dbReference>
<dbReference type="PANTHER" id="PTHR11941">
    <property type="entry name" value="ENOYL-COA HYDRATASE-RELATED"/>
    <property type="match status" value="1"/>
</dbReference>